<feature type="domain" description="VWFA" evidence="1">
    <location>
        <begin position="21"/>
        <end position="197"/>
    </location>
</feature>
<dbReference type="PRINTS" id="PR00453">
    <property type="entry name" value="VWFADOMAIN"/>
</dbReference>
<dbReference type="PANTHER" id="PTHR24020">
    <property type="entry name" value="COLLAGEN ALPHA"/>
    <property type="match status" value="1"/>
</dbReference>
<feature type="non-terminal residue" evidence="2">
    <location>
        <position position="1"/>
    </location>
</feature>
<reference evidence="2" key="1">
    <citation type="submission" date="2014-06" db="EMBL/GenBank/DDBJ databases">
        <authorList>
            <person name="Liao Z."/>
        </authorList>
    </citation>
    <scope>NUCLEOTIDE SEQUENCE</scope>
    <source>
        <tissue evidence="2">Foot</tissue>
    </source>
</reference>
<organism evidence="2">
    <name type="scientific">Mytilus coruscus</name>
    <name type="common">Sea mussel</name>
    <dbReference type="NCBI Taxonomy" id="42192"/>
    <lineage>
        <taxon>Eukaryota</taxon>
        <taxon>Metazoa</taxon>
        <taxon>Spiralia</taxon>
        <taxon>Lophotrochozoa</taxon>
        <taxon>Mollusca</taxon>
        <taxon>Bivalvia</taxon>
        <taxon>Autobranchia</taxon>
        <taxon>Pteriomorphia</taxon>
        <taxon>Mytilida</taxon>
        <taxon>Mytiloidea</taxon>
        <taxon>Mytilidae</taxon>
        <taxon>Mytilinae</taxon>
        <taxon>Mytilus</taxon>
    </lineage>
</organism>
<name>A0A075M3W5_MYTCO</name>
<dbReference type="InterPro" id="IPR002035">
    <property type="entry name" value="VWF_A"/>
</dbReference>
<sequence>ITEGGDLGIPRPITKFTGKRDVVFILDSSSSVGTANFEIMKNFARFITRLYIVGESATQFGLDVFSTTVTTEIKLNRYVECARCLRRRIRKAKYKGQLTTTFFALDHARINSFSESYGARTGVPKIAIVMTDGKSQNKDKTCDSAEDLRTSGVTIIVVPIGNEVDKEEIDCIASGPSFILPVSSFAGLRDRGFRDRVAQRVSSV</sequence>
<evidence type="ECO:0000259" key="1">
    <source>
        <dbReference type="PROSITE" id="PS50234"/>
    </source>
</evidence>
<accession>A0A075M3W5</accession>
<dbReference type="InterPro" id="IPR036465">
    <property type="entry name" value="vWFA_dom_sf"/>
</dbReference>
<dbReference type="PANTHER" id="PTHR24020:SF84">
    <property type="entry name" value="VWFA DOMAIN-CONTAINING PROTEIN"/>
    <property type="match status" value="1"/>
</dbReference>
<dbReference type="Pfam" id="PF00092">
    <property type="entry name" value="VWA"/>
    <property type="match status" value="1"/>
</dbReference>
<dbReference type="InterPro" id="IPR050525">
    <property type="entry name" value="ECM_Assembly_Org"/>
</dbReference>
<dbReference type="SMART" id="SM00327">
    <property type="entry name" value="VWA"/>
    <property type="match status" value="1"/>
</dbReference>
<dbReference type="AlphaFoldDB" id="A0A075M3W5"/>
<dbReference type="EMBL" id="KJ946427">
    <property type="protein sequence ID" value="AIF74564.1"/>
    <property type="molecule type" value="mRNA"/>
</dbReference>
<dbReference type="Gene3D" id="3.40.50.410">
    <property type="entry name" value="von Willebrand factor, type A domain"/>
    <property type="match status" value="1"/>
</dbReference>
<dbReference type="SUPFAM" id="SSF53300">
    <property type="entry name" value="vWA-like"/>
    <property type="match status" value="1"/>
</dbReference>
<dbReference type="SMR" id="A0A075M3W5"/>
<dbReference type="PROSITE" id="PS50234">
    <property type="entry name" value="VWFA"/>
    <property type="match status" value="1"/>
</dbReference>
<proteinExistence type="evidence at transcript level"/>
<protein>
    <submittedName>
        <fullName evidence="2">Mussel byssus collagen-like protein 3</fullName>
    </submittedName>
</protein>
<evidence type="ECO:0000313" key="2">
    <source>
        <dbReference type="EMBL" id="AIF74564.1"/>
    </source>
</evidence>
<keyword evidence="2" id="KW-0176">Collagen</keyword>
<dbReference type="GO" id="GO:0005581">
    <property type="term" value="C:collagen trimer"/>
    <property type="evidence" value="ECO:0007669"/>
    <property type="project" value="UniProtKB-KW"/>
</dbReference>